<keyword evidence="8" id="KW-0547">Nucleotide-binding</keyword>
<dbReference type="PROSITE" id="PS50005">
    <property type="entry name" value="TPR"/>
    <property type="match status" value="1"/>
</dbReference>
<keyword evidence="3" id="KW-0548">Nucleotidyltransferase</keyword>
<evidence type="ECO:0000256" key="8">
    <source>
        <dbReference type="PIRSR" id="PIRSR640198-2"/>
    </source>
</evidence>
<dbReference type="EMBL" id="JAACJP010000026">
    <property type="protein sequence ID" value="KAF5376925.1"/>
    <property type="molecule type" value="Genomic_DNA"/>
</dbReference>
<accession>A0A8H5M0M5</accession>
<dbReference type="SUPFAM" id="SSF140931">
    <property type="entry name" value="Fic-like"/>
    <property type="match status" value="1"/>
</dbReference>
<proteinExistence type="inferred from homology"/>
<dbReference type="PANTHER" id="PTHR13504:SF38">
    <property type="entry name" value="FIDO DOMAIN-CONTAINING PROTEIN"/>
    <property type="match status" value="1"/>
</dbReference>
<dbReference type="Pfam" id="PF02661">
    <property type="entry name" value="Fic"/>
    <property type="match status" value="1"/>
</dbReference>
<evidence type="ECO:0000256" key="1">
    <source>
        <dbReference type="ARBA" id="ARBA00009742"/>
    </source>
</evidence>
<feature type="active site" evidence="7">
    <location>
        <position position="365"/>
    </location>
</feature>
<comment type="caution">
    <text evidence="11">The sequence shown here is derived from an EMBL/GenBank/DDBJ whole genome shotgun (WGS) entry which is preliminary data.</text>
</comment>
<dbReference type="InterPro" id="IPR003812">
    <property type="entry name" value="Fido"/>
</dbReference>
<evidence type="ECO:0000256" key="5">
    <source>
        <dbReference type="ARBA" id="ARBA00047939"/>
    </source>
</evidence>
<keyword evidence="2" id="KW-0808">Transferase</keyword>
<keyword evidence="12" id="KW-1185">Reference proteome</keyword>
<dbReference type="PROSITE" id="PS51459">
    <property type="entry name" value="FIDO"/>
    <property type="match status" value="1"/>
</dbReference>
<evidence type="ECO:0000313" key="12">
    <source>
        <dbReference type="Proteomes" id="UP000565441"/>
    </source>
</evidence>
<evidence type="ECO:0000256" key="7">
    <source>
        <dbReference type="PIRSR" id="PIRSR640198-1"/>
    </source>
</evidence>
<sequence length="458" mass="51573">MFYAFKPDWTSGGPLDECDRKLSTKWQRNLHLITEKAASPQLYLNKIENLNATHPDWPFAIVRLGRAYLLLEDVHGALEQFEKALRLLSPLHDGKFERYVEGLRAYVKTDTNRDPSPFRKDLETEEGIKRLVDDEWANPADGVITSPWAPPQEIGQYRFSDASGASSNIKSAWESLLSEDSTGIMSSRYARLVCIETNEIEGVFALAGESLPRLVNVGFYTGAIDRVEAELGHGVQEPQKIVSILGDLQNGLDFLSNTVVKDPRQMNEDAICQIHQITMKSSRIGSHYDGENTIFYLTHPGVYRKRLITTSLAPEEIVQYTHQSTVPSEMNSFVHMMRASKCLEERDIPPFAAAAWIHATFARIHPFTDGNGRVSRLLASLPLIHAGYPFINVRVHYREAYLQALYKAQTTPDLQPLMDILASSMVDSIDYIRSLPPASPEDAQYRVQADLGHTRLSL</sequence>
<evidence type="ECO:0000256" key="4">
    <source>
        <dbReference type="ARBA" id="ARBA00034531"/>
    </source>
</evidence>
<dbReference type="EC" id="2.7.7.108" evidence="4"/>
<dbReference type="PANTHER" id="PTHR13504">
    <property type="entry name" value="FIDO DOMAIN-CONTAINING PROTEIN DDB_G0283145"/>
    <property type="match status" value="1"/>
</dbReference>
<dbReference type="Proteomes" id="UP000565441">
    <property type="component" value="Unassembled WGS sequence"/>
</dbReference>
<keyword evidence="9" id="KW-0802">TPR repeat</keyword>
<feature type="domain" description="Fido" evidence="10">
    <location>
        <begin position="266"/>
        <end position="423"/>
    </location>
</feature>
<feature type="repeat" description="TPR" evidence="9">
    <location>
        <begin position="58"/>
        <end position="91"/>
    </location>
</feature>
<dbReference type="GO" id="GO:0005524">
    <property type="term" value="F:ATP binding"/>
    <property type="evidence" value="ECO:0007669"/>
    <property type="project" value="UniProtKB-KW"/>
</dbReference>
<evidence type="ECO:0000256" key="9">
    <source>
        <dbReference type="PROSITE-ProRule" id="PRU00339"/>
    </source>
</evidence>
<dbReference type="InterPro" id="IPR036597">
    <property type="entry name" value="Fido-like_dom_sf"/>
</dbReference>
<reference evidence="11 12" key="1">
    <citation type="journal article" date="2020" name="ISME J.">
        <title>Uncovering the hidden diversity of litter-decomposition mechanisms in mushroom-forming fungi.</title>
        <authorList>
            <person name="Floudas D."/>
            <person name="Bentzer J."/>
            <person name="Ahren D."/>
            <person name="Johansson T."/>
            <person name="Persson P."/>
            <person name="Tunlid A."/>
        </authorList>
    </citation>
    <scope>NUCLEOTIDE SEQUENCE [LARGE SCALE GENOMIC DNA]</scope>
    <source>
        <strain evidence="11 12">CBS 661.87</strain>
    </source>
</reference>
<dbReference type="InterPro" id="IPR011990">
    <property type="entry name" value="TPR-like_helical_dom_sf"/>
</dbReference>
<dbReference type="SUPFAM" id="SSF48452">
    <property type="entry name" value="TPR-like"/>
    <property type="match status" value="1"/>
</dbReference>
<dbReference type="OrthoDB" id="439046at2759"/>
<dbReference type="InterPro" id="IPR040198">
    <property type="entry name" value="Fido_containing"/>
</dbReference>
<protein>
    <recommendedName>
        <fullName evidence="4">protein adenylyltransferase</fullName>
        <ecNumber evidence="4">2.7.7.108</ecNumber>
    </recommendedName>
</protein>
<comment type="similarity">
    <text evidence="1">Belongs to the fic family.</text>
</comment>
<keyword evidence="8" id="KW-0067">ATP-binding</keyword>
<feature type="binding site" evidence="8">
    <location>
        <begin position="369"/>
        <end position="376"/>
    </location>
    <ligand>
        <name>ATP</name>
        <dbReference type="ChEBI" id="CHEBI:30616"/>
    </ligand>
</feature>
<evidence type="ECO:0000313" key="11">
    <source>
        <dbReference type="EMBL" id="KAF5376925.1"/>
    </source>
</evidence>
<dbReference type="AlphaFoldDB" id="A0A8H5M0M5"/>
<comment type="catalytic activity">
    <reaction evidence="6">
        <text>L-tyrosyl-[protein] + ATP = O-(5'-adenylyl)-L-tyrosyl-[protein] + diphosphate</text>
        <dbReference type="Rhea" id="RHEA:54288"/>
        <dbReference type="Rhea" id="RHEA-COMP:10136"/>
        <dbReference type="Rhea" id="RHEA-COMP:13846"/>
        <dbReference type="ChEBI" id="CHEBI:30616"/>
        <dbReference type="ChEBI" id="CHEBI:33019"/>
        <dbReference type="ChEBI" id="CHEBI:46858"/>
        <dbReference type="ChEBI" id="CHEBI:83624"/>
        <dbReference type="EC" id="2.7.7.108"/>
    </reaction>
</comment>
<evidence type="ECO:0000256" key="6">
    <source>
        <dbReference type="ARBA" id="ARBA00048696"/>
    </source>
</evidence>
<dbReference type="Gene3D" id="1.10.3290.10">
    <property type="entry name" value="Fido-like domain"/>
    <property type="match status" value="1"/>
</dbReference>
<evidence type="ECO:0000256" key="2">
    <source>
        <dbReference type="ARBA" id="ARBA00022679"/>
    </source>
</evidence>
<comment type="catalytic activity">
    <reaction evidence="5">
        <text>L-threonyl-[protein] + ATP = 3-O-(5'-adenylyl)-L-threonyl-[protein] + diphosphate</text>
        <dbReference type="Rhea" id="RHEA:54292"/>
        <dbReference type="Rhea" id="RHEA-COMP:11060"/>
        <dbReference type="Rhea" id="RHEA-COMP:13847"/>
        <dbReference type="ChEBI" id="CHEBI:30013"/>
        <dbReference type="ChEBI" id="CHEBI:30616"/>
        <dbReference type="ChEBI" id="CHEBI:33019"/>
        <dbReference type="ChEBI" id="CHEBI:138113"/>
        <dbReference type="EC" id="2.7.7.108"/>
    </reaction>
</comment>
<name>A0A8H5M0M5_9AGAR</name>
<gene>
    <name evidence="11" type="ORF">D9615_007335</name>
</gene>
<evidence type="ECO:0000256" key="3">
    <source>
        <dbReference type="ARBA" id="ARBA00022695"/>
    </source>
</evidence>
<dbReference type="GO" id="GO:0070733">
    <property type="term" value="F:AMPylase activity"/>
    <property type="evidence" value="ECO:0007669"/>
    <property type="project" value="UniProtKB-EC"/>
</dbReference>
<dbReference type="InterPro" id="IPR019734">
    <property type="entry name" value="TPR_rpt"/>
</dbReference>
<organism evidence="11 12">
    <name type="scientific">Tricholomella constricta</name>
    <dbReference type="NCBI Taxonomy" id="117010"/>
    <lineage>
        <taxon>Eukaryota</taxon>
        <taxon>Fungi</taxon>
        <taxon>Dikarya</taxon>
        <taxon>Basidiomycota</taxon>
        <taxon>Agaricomycotina</taxon>
        <taxon>Agaricomycetes</taxon>
        <taxon>Agaricomycetidae</taxon>
        <taxon>Agaricales</taxon>
        <taxon>Tricholomatineae</taxon>
        <taxon>Lyophyllaceae</taxon>
        <taxon>Tricholomella</taxon>
    </lineage>
</organism>
<evidence type="ECO:0000259" key="10">
    <source>
        <dbReference type="PROSITE" id="PS51459"/>
    </source>
</evidence>